<dbReference type="InterPro" id="IPR009019">
    <property type="entry name" value="KH_sf_prok-type"/>
</dbReference>
<dbReference type="PANTHER" id="PTHR22648">
    <property type="entry name" value="TRANSCRIPTION TERMINATION FACTOR NUSA"/>
    <property type="match status" value="1"/>
</dbReference>
<dbReference type="Gene3D" id="3.30.1480.10">
    <property type="entry name" value="NusA, N-terminal domain"/>
    <property type="match status" value="1"/>
</dbReference>
<gene>
    <name evidence="8" type="ORF">METZ01_LOCUS117281</name>
</gene>
<dbReference type="SUPFAM" id="SSF69705">
    <property type="entry name" value="Transcription factor NusA, N-terminal domain"/>
    <property type="match status" value="1"/>
</dbReference>
<feature type="non-terminal residue" evidence="8">
    <location>
        <position position="329"/>
    </location>
</feature>
<dbReference type="InterPro" id="IPR013735">
    <property type="entry name" value="TF_NusA_N"/>
</dbReference>
<dbReference type="InterPro" id="IPR025249">
    <property type="entry name" value="TF_NusA_KH_1st"/>
</dbReference>
<dbReference type="GO" id="GO:0006353">
    <property type="term" value="P:DNA-templated transcription termination"/>
    <property type="evidence" value="ECO:0007669"/>
    <property type="project" value="UniProtKB-KW"/>
</dbReference>
<dbReference type="GO" id="GO:0005829">
    <property type="term" value="C:cytosol"/>
    <property type="evidence" value="ECO:0007669"/>
    <property type="project" value="TreeGrafter"/>
</dbReference>
<name>A0A381XJT1_9ZZZZ</name>
<evidence type="ECO:0000313" key="8">
    <source>
        <dbReference type="EMBL" id="SVA64427.1"/>
    </source>
</evidence>
<dbReference type="InterPro" id="IPR010213">
    <property type="entry name" value="TF_NusA"/>
</dbReference>
<dbReference type="InterPro" id="IPR058582">
    <property type="entry name" value="KH_NusA_2nd"/>
</dbReference>
<feature type="domain" description="S1 motif" evidence="7">
    <location>
        <begin position="136"/>
        <end position="200"/>
    </location>
</feature>
<dbReference type="AlphaFoldDB" id="A0A381XJT1"/>
<dbReference type="InterPro" id="IPR012340">
    <property type="entry name" value="NA-bd_OB-fold"/>
</dbReference>
<accession>A0A381XJT1</accession>
<dbReference type="Gene3D" id="3.30.300.20">
    <property type="match status" value="2"/>
</dbReference>
<dbReference type="Pfam" id="PF08529">
    <property type="entry name" value="NusA_N"/>
    <property type="match status" value="1"/>
</dbReference>
<dbReference type="NCBIfam" id="TIGR01953">
    <property type="entry name" value="NusA"/>
    <property type="match status" value="1"/>
</dbReference>
<evidence type="ECO:0000256" key="3">
    <source>
        <dbReference type="ARBA" id="ARBA00022814"/>
    </source>
</evidence>
<dbReference type="GO" id="GO:0031564">
    <property type="term" value="P:transcription antitermination"/>
    <property type="evidence" value="ECO:0007669"/>
    <property type="project" value="UniProtKB-KW"/>
</dbReference>
<dbReference type="Pfam" id="PF13184">
    <property type="entry name" value="KH_NusA_1st"/>
    <property type="match status" value="1"/>
</dbReference>
<proteinExistence type="inferred from homology"/>
<keyword evidence="6" id="KW-0804">Transcription</keyword>
<evidence type="ECO:0000259" key="7">
    <source>
        <dbReference type="PROSITE" id="PS50126"/>
    </source>
</evidence>
<keyword evidence="3" id="KW-0889">Transcription antitermination</keyword>
<dbReference type="InterPro" id="IPR030842">
    <property type="entry name" value="TF_NusA_bacterial"/>
</dbReference>
<evidence type="ECO:0000256" key="5">
    <source>
        <dbReference type="ARBA" id="ARBA00023015"/>
    </source>
</evidence>
<dbReference type="SMART" id="SM00316">
    <property type="entry name" value="S1"/>
    <property type="match status" value="1"/>
</dbReference>
<sequence length="329" mass="36775">MSNPLQHTIEALAKEKGLEPDVIITAIEEAVLAASRKYYKSNEDLRTKFNAETGEVELFAVRQIVNEVTDSETEISLEEAQELYGAEAEIDMRIEFPKATDVLGRIAAQTAKQVIFQKVREAERENIYAEYCDRVGEVINGLVKRFESGDVIVEMGWVEALLPRKEQSRVENYTAGDRVRAVIKEVNRVAKGPQIILSRTDPALLIKLFDQEVPEIYDGTVQIRGAVREAGDRAKVAVFSRERDVDPVGACVGMKGTRVQSIIRELRGEKIDIVEWSDDPVVLVTNAISPARVQRVTVIDEAEKVMEVLVEDRQLSLAIGKKGQNVRLA</sequence>
<keyword evidence="4" id="KW-0694">RNA-binding</keyword>
<dbReference type="GO" id="GO:0003723">
    <property type="term" value="F:RNA binding"/>
    <property type="evidence" value="ECO:0007669"/>
    <property type="project" value="UniProtKB-KW"/>
</dbReference>
<evidence type="ECO:0000256" key="4">
    <source>
        <dbReference type="ARBA" id="ARBA00022884"/>
    </source>
</evidence>
<keyword evidence="1" id="KW-0806">Transcription termination</keyword>
<reference evidence="8" key="1">
    <citation type="submission" date="2018-05" db="EMBL/GenBank/DDBJ databases">
        <authorList>
            <person name="Lanie J.A."/>
            <person name="Ng W.-L."/>
            <person name="Kazmierczak K.M."/>
            <person name="Andrzejewski T.M."/>
            <person name="Davidsen T.M."/>
            <person name="Wayne K.J."/>
            <person name="Tettelin H."/>
            <person name="Glass J.I."/>
            <person name="Rusch D."/>
            <person name="Podicherti R."/>
            <person name="Tsui H.-C.T."/>
            <person name="Winkler M.E."/>
        </authorList>
    </citation>
    <scope>NUCLEOTIDE SEQUENCE</scope>
</reference>
<dbReference type="SUPFAM" id="SSF50249">
    <property type="entry name" value="Nucleic acid-binding proteins"/>
    <property type="match status" value="1"/>
</dbReference>
<protein>
    <recommendedName>
        <fullName evidence="7">S1 motif domain-containing protein</fullName>
    </recommendedName>
</protein>
<dbReference type="InterPro" id="IPR036555">
    <property type="entry name" value="NusA_N_sf"/>
</dbReference>
<evidence type="ECO:0000256" key="6">
    <source>
        <dbReference type="ARBA" id="ARBA00023163"/>
    </source>
</evidence>
<dbReference type="FunFam" id="3.30.300.20:FF:000002">
    <property type="entry name" value="Transcription termination/antitermination protein NusA"/>
    <property type="match status" value="1"/>
</dbReference>
<keyword evidence="2" id="KW-0963">Cytoplasm</keyword>
<dbReference type="PROSITE" id="PS50126">
    <property type="entry name" value="S1"/>
    <property type="match status" value="1"/>
</dbReference>
<dbReference type="PANTHER" id="PTHR22648:SF0">
    <property type="entry name" value="TRANSCRIPTION TERMINATION_ANTITERMINATION PROTEIN NUSA"/>
    <property type="match status" value="1"/>
</dbReference>
<organism evidence="8">
    <name type="scientific">marine metagenome</name>
    <dbReference type="NCBI Taxonomy" id="408172"/>
    <lineage>
        <taxon>unclassified sequences</taxon>
        <taxon>metagenomes</taxon>
        <taxon>ecological metagenomes</taxon>
    </lineage>
</organism>
<dbReference type="SUPFAM" id="SSF54814">
    <property type="entry name" value="Prokaryotic type KH domain (KH-domain type II)"/>
    <property type="match status" value="2"/>
</dbReference>
<dbReference type="CDD" id="cd02134">
    <property type="entry name" value="KH-II_NusA_rpt1"/>
    <property type="match status" value="1"/>
</dbReference>
<dbReference type="PROSITE" id="PS50084">
    <property type="entry name" value="KH_TYPE_1"/>
    <property type="match status" value="1"/>
</dbReference>
<dbReference type="Pfam" id="PF26594">
    <property type="entry name" value="KH_NusA_2nd"/>
    <property type="match status" value="1"/>
</dbReference>
<dbReference type="GO" id="GO:0003700">
    <property type="term" value="F:DNA-binding transcription factor activity"/>
    <property type="evidence" value="ECO:0007669"/>
    <property type="project" value="InterPro"/>
</dbReference>
<evidence type="ECO:0000256" key="1">
    <source>
        <dbReference type="ARBA" id="ARBA00022472"/>
    </source>
</evidence>
<dbReference type="CDD" id="cd22529">
    <property type="entry name" value="KH-II_NusA_rpt2"/>
    <property type="match status" value="1"/>
</dbReference>
<dbReference type="CDD" id="cd04455">
    <property type="entry name" value="S1_NusA"/>
    <property type="match status" value="1"/>
</dbReference>
<dbReference type="InterPro" id="IPR015946">
    <property type="entry name" value="KH_dom-like_a/b"/>
</dbReference>
<evidence type="ECO:0000256" key="2">
    <source>
        <dbReference type="ARBA" id="ARBA00022490"/>
    </source>
</evidence>
<dbReference type="InterPro" id="IPR003029">
    <property type="entry name" value="S1_domain"/>
</dbReference>
<dbReference type="EMBL" id="UINC01015270">
    <property type="protein sequence ID" value="SVA64427.1"/>
    <property type="molecule type" value="Genomic_DNA"/>
</dbReference>
<dbReference type="HAMAP" id="MF_00945_B">
    <property type="entry name" value="NusA_B"/>
    <property type="match status" value="1"/>
</dbReference>
<keyword evidence="5" id="KW-0805">Transcription regulation</keyword>
<dbReference type="Gene3D" id="2.40.50.140">
    <property type="entry name" value="Nucleic acid-binding proteins"/>
    <property type="match status" value="1"/>
</dbReference>
<dbReference type="Pfam" id="PF00575">
    <property type="entry name" value="S1"/>
    <property type="match status" value="1"/>
</dbReference>